<dbReference type="AlphaFoldDB" id="A0A934WT53"/>
<accession>A0A934WT53</accession>
<evidence type="ECO:0000313" key="1">
    <source>
        <dbReference type="EMBL" id="MBK6089465.1"/>
    </source>
</evidence>
<proteinExistence type="predicted"/>
<dbReference type="RefSeq" id="WP_201428189.1">
    <property type="nucleotide sequence ID" value="NZ_JAEQMG010000140.1"/>
</dbReference>
<dbReference type="EMBL" id="JAEQMG010000140">
    <property type="protein sequence ID" value="MBK6089465.1"/>
    <property type="molecule type" value="Genomic_DNA"/>
</dbReference>
<organism evidence="1 2">
    <name type="scientific">Ruminococcus difficilis</name>
    <dbReference type="NCBI Taxonomy" id="2763069"/>
    <lineage>
        <taxon>Bacteria</taxon>
        <taxon>Bacillati</taxon>
        <taxon>Bacillota</taxon>
        <taxon>Clostridia</taxon>
        <taxon>Eubacteriales</taxon>
        <taxon>Oscillospiraceae</taxon>
        <taxon>Ruminococcus</taxon>
    </lineage>
</organism>
<evidence type="ECO:0000313" key="2">
    <source>
        <dbReference type="Proteomes" id="UP000633365"/>
    </source>
</evidence>
<evidence type="ECO:0008006" key="3">
    <source>
        <dbReference type="Google" id="ProtNLM"/>
    </source>
</evidence>
<dbReference type="InterPro" id="IPR045706">
    <property type="entry name" value="DUF6062"/>
</dbReference>
<dbReference type="Pfam" id="PF19538">
    <property type="entry name" value="DUF6062"/>
    <property type="match status" value="1"/>
</dbReference>
<sequence>MKETIVTIPINDLFAPKCGCPLCRMEEMLEEQYVTFITGDAMMEPSVRVATNKKGFCHRHFSRMTQLGQKLPNALILETHLEVIRDELMPKKLGGKPDKKKLEAIRQTMNSCYVCDRVEADMFHLVATVFAEWSKGGEFRKTYSEQPFICLKHYQFIMTAAMGKGGVPSKLLGDFHAETAALTKNYLESLYGDIKHFVSMFDYRNRGKDWGTSTDAIERSIEFLTGEKPTVAEKSE</sequence>
<name>A0A934WT53_9FIRM</name>
<dbReference type="Proteomes" id="UP000633365">
    <property type="component" value="Unassembled WGS sequence"/>
</dbReference>
<reference evidence="1" key="1">
    <citation type="submission" date="2021-01" db="EMBL/GenBank/DDBJ databases">
        <title>Genome public.</title>
        <authorList>
            <person name="Liu C."/>
            <person name="Sun Q."/>
        </authorList>
    </citation>
    <scope>NUCLEOTIDE SEQUENCE</scope>
    <source>
        <strain evidence="1">M6</strain>
    </source>
</reference>
<gene>
    <name evidence="1" type="ORF">JKK62_12590</name>
</gene>
<comment type="caution">
    <text evidence="1">The sequence shown here is derived from an EMBL/GenBank/DDBJ whole genome shotgun (WGS) entry which is preliminary data.</text>
</comment>
<protein>
    <recommendedName>
        <fullName evidence="3">ABC transporter substrate-binding protein</fullName>
    </recommendedName>
</protein>
<keyword evidence="2" id="KW-1185">Reference proteome</keyword>